<proteinExistence type="predicted"/>
<reference evidence="1" key="1">
    <citation type="submission" date="2014-11" db="EMBL/GenBank/DDBJ databases">
        <authorList>
            <person name="Amaro Gonzalez C."/>
        </authorList>
    </citation>
    <scope>NUCLEOTIDE SEQUENCE</scope>
</reference>
<accession>A0A0E9R221</accession>
<sequence length="41" mass="4516">MSQQAGKKKTSGAFHLRELNKTVLTKCQENNNTQGVVHSVC</sequence>
<dbReference type="EMBL" id="GBXM01086047">
    <property type="protein sequence ID" value="JAH22530.1"/>
    <property type="molecule type" value="Transcribed_RNA"/>
</dbReference>
<reference evidence="1" key="2">
    <citation type="journal article" date="2015" name="Fish Shellfish Immunol.">
        <title>Early steps in the European eel (Anguilla anguilla)-Vibrio vulnificus interaction in the gills: Role of the RtxA13 toxin.</title>
        <authorList>
            <person name="Callol A."/>
            <person name="Pajuelo D."/>
            <person name="Ebbesson L."/>
            <person name="Teles M."/>
            <person name="MacKenzie S."/>
            <person name="Amaro C."/>
        </authorList>
    </citation>
    <scope>NUCLEOTIDE SEQUENCE</scope>
</reference>
<evidence type="ECO:0000313" key="1">
    <source>
        <dbReference type="EMBL" id="JAH22530.1"/>
    </source>
</evidence>
<name>A0A0E9R221_ANGAN</name>
<organism evidence="1">
    <name type="scientific">Anguilla anguilla</name>
    <name type="common">European freshwater eel</name>
    <name type="synonym">Muraena anguilla</name>
    <dbReference type="NCBI Taxonomy" id="7936"/>
    <lineage>
        <taxon>Eukaryota</taxon>
        <taxon>Metazoa</taxon>
        <taxon>Chordata</taxon>
        <taxon>Craniata</taxon>
        <taxon>Vertebrata</taxon>
        <taxon>Euteleostomi</taxon>
        <taxon>Actinopterygii</taxon>
        <taxon>Neopterygii</taxon>
        <taxon>Teleostei</taxon>
        <taxon>Anguilliformes</taxon>
        <taxon>Anguillidae</taxon>
        <taxon>Anguilla</taxon>
    </lineage>
</organism>
<protein>
    <submittedName>
        <fullName evidence="1">Uncharacterized protein</fullName>
    </submittedName>
</protein>
<dbReference type="AlphaFoldDB" id="A0A0E9R221"/>